<reference evidence="2" key="2">
    <citation type="submission" date="2023-05" db="EMBL/GenBank/DDBJ databases">
        <authorList>
            <person name="Schelkunov M.I."/>
        </authorList>
    </citation>
    <scope>NUCLEOTIDE SEQUENCE</scope>
    <source>
        <strain evidence="2">Hsosn_3</strain>
        <tissue evidence="2">Leaf</tissue>
    </source>
</reference>
<dbReference type="PANTHER" id="PTHR24067">
    <property type="entry name" value="UBIQUITIN-CONJUGATING ENZYME E2"/>
    <property type="match status" value="1"/>
</dbReference>
<dbReference type="SUPFAM" id="SSF54495">
    <property type="entry name" value="UBC-like"/>
    <property type="match status" value="1"/>
</dbReference>
<accession>A0AAD8HR90</accession>
<dbReference type="PROSITE" id="PS50127">
    <property type="entry name" value="UBC_2"/>
    <property type="match status" value="1"/>
</dbReference>
<comment type="caution">
    <text evidence="2">The sequence shown here is derived from an EMBL/GenBank/DDBJ whole genome shotgun (WGS) entry which is preliminary data.</text>
</comment>
<evidence type="ECO:0000259" key="1">
    <source>
        <dbReference type="PROSITE" id="PS50127"/>
    </source>
</evidence>
<dbReference type="Gene3D" id="3.10.110.10">
    <property type="entry name" value="Ubiquitin Conjugating Enzyme"/>
    <property type="match status" value="1"/>
</dbReference>
<evidence type="ECO:0000313" key="3">
    <source>
        <dbReference type="Proteomes" id="UP001237642"/>
    </source>
</evidence>
<dbReference type="Pfam" id="PF00179">
    <property type="entry name" value="UQ_con"/>
    <property type="match status" value="1"/>
</dbReference>
<dbReference type="InterPro" id="IPR050113">
    <property type="entry name" value="Ub_conjugating_enzyme"/>
</dbReference>
<protein>
    <recommendedName>
        <fullName evidence="1">UBC core domain-containing protein</fullName>
    </recommendedName>
</protein>
<dbReference type="EMBL" id="JAUIZM010000008">
    <property type="protein sequence ID" value="KAK1370645.1"/>
    <property type="molecule type" value="Genomic_DNA"/>
</dbReference>
<reference evidence="2" key="1">
    <citation type="submission" date="2023-02" db="EMBL/GenBank/DDBJ databases">
        <title>Genome of toxic invasive species Heracleum sosnowskyi carries increased number of genes despite the absence of recent whole-genome duplications.</title>
        <authorList>
            <person name="Schelkunov M."/>
            <person name="Shtratnikova V."/>
            <person name="Makarenko M."/>
            <person name="Klepikova A."/>
            <person name="Omelchenko D."/>
            <person name="Novikova G."/>
            <person name="Obukhova E."/>
            <person name="Bogdanov V."/>
            <person name="Penin A."/>
            <person name="Logacheva M."/>
        </authorList>
    </citation>
    <scope>NUCLEOTIDE SEQUENCE</scope>
    <source>
        <strain evidence="2">Hsosn_3</strain>
        <tissue evidence="2">Leaf</tissue>
    </source>
</reference>
<keyword evidence="3" id="KW-1185">Reference proteome</keyword>
<proteinExistence type="predicted"/>
<evidence type="ECO:0000313" key="2">
    <source>
        <dbReference type="EMBL" id="KAK1370645.1"/>
    </source>
</evidence>
<dbReference type="Proteomes" id="UP001237642">
    <property type="component" value="Unassembled WGS sequence"/>
</dbReference>
<organism evidence="2 3">
    <name type="scientific">Heracleum sosnowskyi</name>
    <dbReference type="NCBI Taxonomy" id="360622"/>
    <lineage>
        <taxon>Eukaryota</taxon>
        <taxon>Viridiplantae</taxon>
        <taxon>Streptophyta</taxon>
        <taxon>Embryophyta</taxon>
        <taxon>Tracheophyta</taxon>
        <taxon>Spermatophyta</taxon>
        <taxon>Magnoliopsida</taxon>
        <taxon>eudicotyledons</taxon>
        <taxon>Gunneridae</taxon>
        <taxon>Pentapetalae</taxon>
        <taxon>asterids</taxon>
        <taxon>campanulids</taxon>
        <taxon>Apiales</taxon>
        <taxon>Apiaceae</taxon>
        <taxon>Apioideae</taxon>
        <taxon>apioid superclade</taxon>
        <taxon>Tordylieae</taxon>
        <taxon>Tordyliinae</taxon>
        <taxon>Heracleum</taxon>
    </lineage>
</organism>
<dbReference type="InterPro" id="IPR016135">
    <property type="entry name" value="UBQ-conjugating_enzyme/RWD"/>
</dbReference>
<name>A0AAD8HR90_9APIA</name>
<dbReference type="AlphaFoldDB" id="A0AAD8HR90"/>
<feature type="domain" description="UBC core" evidence="1">
    <location>
        <begin position="1"/>
        <end position="69"/>
    </location>
</feature>
<dbReference type="InterPro" id="IPR000608">
    <property type="entry name" value="UBC"/>
</dbReference>
<gene>
    <name evidence="2" type="ORF">POM88_036737</name>
</gene>
<sequence>MIADVCLNDLQDKWSSTYDVRTILISIQSLLGEPNTRSPLNAQAAALWENQEEKCHQKFVLLPLSHSCNVVVGWIDMNSSCREIGETCLSNVAEIRNLAARYHNDNRMFICVV</sequence>